<dbReference type="GO" id="GO:0000156">
    <property type="term" value="F:phosphorelay response regulator activity"/>
    <property type="evidence" value="ECO:0007669"/>
    <property type="project" value="TreeGrafter"/>
</dbReference>
<keyword evidence="4" id="KW-0805">Transcription regulation</keyword>
<name>A0A077MDU2_9MICO</name>
<dbReference type="Proteomes" id="UP000035720">
    <property type="component" value="Unassembled WGS sequence"/>
</dbReference>
<comment type="subcellular location">
    <subcellularLocation>
        <location evidence="1">Cytoplasm</location>
    </subcellularLocation>
</comment>
<dbReference type="Gene3D" id="6.10.250.690">
    <property type="match status" value="1"/>
</dbReference>
<dbReference type="Gene3D" id="3.40.50.2300">
    <property type="match status" value="1"/>
</dbReference>
<evidence type="ECO:0000256" key="8">
    <source>
        <dbReference type="PROSITE-ProRule" id="PRU01091"/>
    </source>
</evidence>
<keyword evidence="3" id="KW-0902">Two-component regulatory system</keyword>
<accession>A0A077MDU2</accession>
<evidence type="ECO:0000256" key="4">
    <source>
        <dbReference type="ARBA" id="ARBA00023015"/>
    </source>
</evidence>
<feature type="modified residue" description="4-aspartylphosphate" evidence="7">
    <location>
        <position position="51"/>
    </location>
</feature>
<organism evidence="11 12">
    <name type="scientific">Nostocoides jenkinsii Ben 74</name>
    <dbReference type="NCBI Taxonomy" id="1193518"/>
    <lineage>
        <taxon>Bacteria</taxon>
        <taxon>Bacillati</taxon>
        <taxon>Actinomycetota</taxon>
        <taxon>Actinomycetes</taxon>
        <taxon>Micrococcales</taxon>
        <taxon>Intrasporangiaceae</taxon>
        <taxon>Nostocoides</taxon>
    </lineage>
</organism>
<keyword evidence="2 7" id="KW-0597">Phosphoprotein</keyword>
<evidence type="ECO:0000256" key="3">
    <source>
        <dbReference type="ARBA" id="ARBA00023012"/>
    </source>
</evidence>
<comment type="caution">
    <text evidence="11">The sequence shown here is derived from an EMBL/GenBank/DDBJ whole genome shotgun (WGS) entry which is preliminary data.</text>
</comment>
<evidence type="ECO:0000313" key="11">
    <source>
        <dbReference type="EMBL" id="CCI52963.1"/>
    </source>
</evidence>
<dbReference type="PROSITE" id="PS50110">
    <property type="entry name" value="RESPONSE_REGULATORY"/>
    <property type="match status" value="1"/>
</dbReference>
<dbReference type="RefSeq" id="WP_048545261.1">
    <property type="nucleotide sequence ID" value="NZ_HF571038.1"/>
</dbReference>
<dbReference type="CDD" id="cd00383">
    <property type="entry name" value="trans_reg_C"/>
    <property type="match status" value="1"/>
</dbReference>
<evidence type="ECO:0000256" key="7">
    <source>
        <dbReference type="PROSITE-ProRule" id="PRU00169"/>
    </source>
</evidence>
<dbReference type="Pfam" id="PF00486">
    <property type="entry name" value="Trans_reg_C"/>
    <property type="match status" value="1"/>
</dbReference>
<sequence length="224" mass="24809">MHLLLVEDEAPLANALMRGLVAEGHAVDIATDGAEALWYAAENTYDVIVLDVMIPILSGDEVCRQLRSAQNWTPVLMLTARDAVADHVVGLDAGADDYVAKPFSFEVLLARLRSLARRAVVERPTSLLVGDLLLDPAAKVVRRGEEIINTSAREFALLELLMRNRDVVLSKAQVLAAVWGYDFDGDPNVVEVYVGRLRKKVDRPFGRDTIETLRGSGYRLRDDR</sequence>
<dbReference type="GO" id="GO:0005829">
    <property type="term" value="C:cytosol"/>
    <property type="evidence" value="ECO:0007669"/>
    <property type="project" value="TreeGrafter"/>
</dbReference>
<dbReference type="EMBL" id="CAJC01000135">
    <property type="protein sequence ID" value="CCI52963.1"/>
    <property type="molecule type" value="Genomic_DNA"/>
</dbReference>
<dbReference type="PROSITE" id="PS51755">
    <property type="entry name" value="OMPR_PHOB"/>
    <property type="match status" value="1"/>
</dbReference>
<dbReference type="SMART" id="SM00862">
    <property type="entry name" value="Trans_reg_C"/>
    <property type="match status" value="1"/>
</dbReference>
<proteinExistence type="predicted"/>
<evidence type="ECO:0000259" key="9">
    <source>
        <dbReference type="PROSITE" id="PS50110"/>
    </source>
</evidence>
<feature type="domain" description="Response regulatory" evidence="9">
    <location>
        <begin position="2"/>
        <end position="116"/>
    </location>
</feature>
<feature type="domain" description="OmpR/PhoB-type" evidence="10">
    <location>
        <begin position="124"/>
        <end position="222"/>
    </location>
</feature>
<evidence type="ECO:0000256" key="6">
    <source>
        <dbReference type="ARBA" id="ARBA00023163"/>
    </source>
</evidence>
<dbReference type="SMART" id="SM00448">
    <property type="entry name" value="REC"/>
    <property type="match status" value="1"/>
</dbReference>
<reference evidence="11 12" key="1">
    <citation type="journal article" date="2013" name="ISME J.">
        <title>A metabolic model for members of the genus Tetrasphaera involved in enhanced biological phosphorus removal.</title>
        <authorList>
            <person name="Kristiansen R."/>
            <person name="Nguyen H.T.T."/>
            <person name="Saunders A.M."/>
            <person name="Nielsen J.L."/>
            <person name="Wimmer R."/>
            <person name="Le V.Q."/>
            <person name="McIlroy S.J."/>
            <person name="Petrovski S."/>
            <person name="Seviour R.J."/>
            <person name="Calteau A."/>
            <person name="Nielsen K.L."/>
            <person name="Nielsen P.H."/>
        </authorList>
    </citation>
    <scope>NUCLEOTIDE SEQUENCE [LARGE SCALE GENOMIC DNA]</scope>
    <source>
        <strain evidence="11 12">Ben 74</strain>
    </source>
</reference>
<dbReference type="GO" id="GO:0032993">
    <property type="term" value="C:protein-DNA complex"/>
    <property type="evidence" value="ECO:0007669"/>
    <property type="project" value="TreeGrafter"/>
</dbReference>
<dbReference type="GO" id="GO:0006355">
    <property type="term" value="P:regulation of DNA-templated transcription"/>
    <property type="evidence" value="ECO:0007669"/>
    <property type="project" value="InterPro"/>
</dbReference>
<gene>
    <name evidence="11" type="primary">tcrA</name>
    <name evidence="11" type="ORF">BN13_260008</name>
</gene>
<dbReference type="PANTHER" id="PTHR48111">
    <property type="entry name" value="REGULATOR OF RPOS"/>
    <property type="match status" value="1"/>
</dbReference>
<dbReference type="SUPFAM" id="SSF52172">
    <property type="entry name" value="CheY-like"/>
    <property type="match status" value="1"/>
</dbReference>
<dbReference type="InterPro" id="IPR001789">
    <property type="entry name" value="Sig_transdc_resp-reg_receiver"/>
</dbReference>
<dbReference type="InterPro" id="IPR036388">
    <property type="entry name" value="WH-like_DNA-bd_sf"/>
</dbReference>
<dbReference type="InterPro" id="IPR039420">
    <property type="entry name" value="WalR-like"/>
</dbReference>
<dbReference type="InterPro" id="IPR011006">
    <property type="entry name" value="CheY-like_superfamily"/>
</dbReference>
<dbReference type="GO" id="GO:0000976">
    <property type="term" value="F:transcription cis-regulatory region binding"/>
    <property type="evidence" value="ECO:0007669"/>
    <property type="project" value="TreeGrafter"/>
</dbReference>
<evidence type="ECO:0000256" key="1">
    <source>
        <dbReference type="ARBA" id="ARBA00004496"/>
    </source>
</evidence>
<dbReference type="Pfam" id="PF00072">
    <property type="entry name" value="Response_reg"/>
    <property type="match status" value="1"/>
</dbReference>
<feature type="DNA-binding region" description="OmpR/PhoB-type" evidence="8">
    <location>
        <begin position="124"/>
        <end position="222"/>
    </location>
</feature>
<dbReference type="PANTHER" id="PTHR48111:SF22">
    <property type="entry name" value="REGULATOR OF RPOS"/>
    <property type="match status" value="1"/>
</dbReference>
<evidence type="ECO:0000256" key="5">
    <source>
        <dbReference type="ARBA" id="ARBA00023125"/>
    </source>
</evidence>
<evidence type="ECO:0000256" key="2">
    <source>
        <dbReference type="ARBA" id="ARBA00022553"/>
    </source>
</evidence>
<dbReference type="FunFam" id="1.10.10.10:FF:000005">
    <property type="entry name" value="Two-component system response regulator"/>
    <property type="match status" value="1"/>
</dbReference>
<dbReference type="AlphaFoldDB" id="A0A077MDU2"/>
<evidence type="ECO:0000259" key="10">
    <source>
        <dbReference type="PROSITE" id="PS51755"/>
    </source>
</evidence>
<keyword evidence="5 8" id="KW-0238">DNA-binding</keyword>
<dbReference type="CDD" id="cd19935">
    <property type="entry name" value="REC_OmpR_CusR-like"/>
    <property type="match status" value="1"/>
</dbReference>
<dbReference type="OrthoDB" id="9812490at2"/>
<dbReference type="InterPro" id="IPR001867">
    <property type="entry name" value="OmpR/PhoB-type_DNA-bd"/>
</dbReference>
<protein>
    <submittedName>
        <fullName evidence="11">Transcriptional regulatory protein tcrA</fullName>
    </submittedName>
</protein>
<keyword evidence="6" id="KW-0804">Transcription</keyword>
<dbReference type="Gene3D" id="1.10.10.10">
    <property type="entry name" value="Winged helix-like DNA-binding domain superfamily/Winged helix DNA-binding domain"/>
    <property type="match status" value="1"/>
</dbReference>
<dbReference type="STRING" id="1193518.BN13_260008"/>
<dbReference type="FunFam" id="3.40.50.2300:FF:000002">
    <property type="entry name" value="DNA-binding response regulator PhoP"/>
    <property type="match status" value="1"/>
</dbReference>
<keyword evidence="12" id="KW-1185">Reference proteome</keyword>
<evidence type="ECO:0000313" key="12">
    <source>
        <dbReference type="Proteomes" id="UP000035720"/>
    </source>
</evidence>